<dbReference type="GO" id="GO:0016020">
    <property type="term" value="C:membrane"/>
    <property type="evidence" value="ECO:0007669"/>
    <property type="project" value="TreeGrafter"/>
</dbReference>
<reference evidence="5" key="1">
    <citation type="submission" date="2006-01" db="EMBL/GenBank/DDBJ databases">
        <title>Complete sequence of Anaeromyxobacter dehalogenans 2CP-C.</title>
        <authorList>
            <consortium name="US DOE Joint Genome Institute"/>
            <person name="Copeland A."/>
            <person name="Lucas S."/>
            <person name="Lapidus A."/>
            <person name="Barry K."/>
            <person name="Detter J.C."/>
            <person name="Glavina T."/>
            <person name="Hammon N."/>
            <person name="Israni S."/>
            <person name="Pitluck S."/>
            <person name="Brettin T."/>
            <person name="Bruce D."/>
            <person name="Han C."/>
            <person name="Tapia R."/>
            <person name="Gilna P."/>
            <person name="Kiss H."/>
            <person name="Schmutz J."/>
            <person name="Larimer F."/>
            <person name="Land M."/>
            <person name="Kyrpides N."/>
            <person name="Anderson I."/>
            <person name="Sanford R.A."/>
            <person name="Ritalahti K.M."/>
            <person name="Thomas H.S."/>
            <person name="Kirby J.R."/>
            <person name="Zhulin I.B."/>
            <person name="Loeffler F.E."/>
            <person name="Richardson P."/>
        </authorList>
    </citation>
    <scope>NUCLEOTIDE SEQUENCE</scope>
    <source>
        <strain evidence="5">2CP-C</strain>
    </source>
</reference>
<dbReference type="PIRSF" id="PIRSF000126">
    <property type="entry name" value="11-beta-HSD1"/>
    <property type="match status" value="1"/>
</dbReference>
<evidence type="ECO:0000313" key="6">
    <source>
        <dbReference type="Proteomes" id="UP000001935"/>
    </source>
</evidence>
<dbReference type="AlphaFoldDB" id="Q2IGA6"/>
<accession>Q2IGA6</accession>
<evidence type="ECO:0000256" key="3">
    <source>
        <dbReference type="RuleBase" id="RU000363"/>
    </source>
</evidence>
<dbReference type="CDD" id="cd05233">
    <property type="entry name" value="SDR_c"/>
    <property type="match status" value="1"/>
</dbReference>
<dbReference type="EMBL" id="CP000251">
    <property type="protein sequence ID" value="ABC83615.1"/>
    <property type="molecule type" value="Genomic_DNA"/>
</dbReference>
<dbReference type="Pfam" id="PF00106">
    <property type="entry name" value="adh_short"/>
    <property type="match status" value="1"/>
</dbReference>
<protein>
    <submittedName>
        <fullName evidence="5">Short-chain dehydrogenase/reductase SDR</fullName>
    </submittedName>
</protein>
<keyword evidence="2" id="KW-0560">Oxidoreductase</keyword>
<dbReference type="GO" id="GO:0016491">
    <property type="term" value="F:oxidoreductase activity"/>
    <property type="evidence" value="ECO:0007669"/>
    <property type="project" value="UniProtKB-KW"/>
</dbReference>
<evidence type="ECO:0000256" key="4">
    <source>
        <dbReference type="SAM" id="MobiDB-lite"/>
    </source>
</evidence>
<dbReference type="Proteomes" id="UP000001935">
    <property type="component" value="Chromosome"/>
</dbReference>
<dbReference type="PANTHER" id="PTHR44196:SF2">
    <property type="entry name" value="SHORT-CHAIN DEHYDROGENASE-RELATED"/>
    <property type="match status" value="1"/>
</dbReference>
<dbReference type="PRINTS" id="PR00080">
    <property type="entry name" value="SDRFAMILY"/>
</dbReference>
<organism evidence="5 6">
    <name type="scientific">Anaeromyxobacter dehalogenans (strain 2CP-C)</name>
    <dbReference type="NCBI Taxonomy" id="290397"/>
    <lineage>
        <taxon>Bacteria</taxon>
        <taxon>Pseudomonadati</taxon>
        <taxon>Myxococcota</taxon>
        <taxon>Myxococcia</taxon>
        <taxon>Myxococcales</taxon>
        <taxon>Cystobacterineae</taxon>
        <taxon>Anaeromyxobacteraceae</taxon>
        <taxon>Anaeromyxobacter</taxon>
    </lineage>
</organism>
<dbReference type="PRINTS" id="PR00081">
    <property type="entry name" value="GDHRDH"/>
</dbReference>
<evidence type="ECO:0000256" key="2">
    <source>
        <dbReference type="ARBA" id="ARBA00023002"/>
    </source>
</evidence>
<feature type="region of interest" description="Disordered" evidence="4">
    <location>
        <begin position="1"/>
        <end position="29"/>
    </location>
</feature>
<dbReference type="eggNOG" id="COG0300">
    <property type="taxonomic scope" value="Bacteria"/>
</dbReference>
<dbReference type="PROSITE" id="PS00061">
    <property type="entry name" value="ADH_SHORT"/>
    <property type="match status" value="1"/>
</dbReference>
<evidence type="ECO:0000313" key="5">
    <source>
        <dbReference type="EMBL" id="ABC83615.1"/>
    </source>
</evidence>
<dbReference type="InterPro" id="IPR020904">
    <property type="entry name" value="Sc_DH/Rdtase_CS"/>
</dbReference>
<comment type="similarity">
    <text evidence="1 3">Belongs to the short-chain dehydrogenases/reductases (SDR) family.</text>
</comment>
<name>Q2IGA6_ANADE</name>
<dbReference type="SUPFAM" id="SSF51735">
    <property type="entry name" value="NAD(P)-binding Rossmann-fold domains"/>
    <property type="match status" value="1"/>
</dbReference>
<dbReference type="PANTHER" id="PTHR44196">
    <property type="entry name" value="DEHYDROGENASE/REDUCTASE SDR FAMILY MEMBER 7B"/>
    <property type="match status" value="1"/>
</dbReference>
<dbReference type="KEGG" id="ade:Adeh_3849"/>
<dbReference type="InterPro" id="IPR036291">
    <property type="entry name" value="NAD(P)-bd_dom_sf"/>
</dbReference>
<dbReference type="Gene3D" id="3.40.50.720">
    <property type="entry name" value="NAD(P)-binding Rossmann-like Domain"/>
    <property type="match status" value="1"/>
</dbReference>
<dbReference type="InterPro" id="IPR002347">
    <property type="entry name" value="SDR_fam"/>
</dbReference>
<proteinExistence type="inferred from homology"/>
<dbReference type="STRING" id="290397.Adeh_3849"/>
<gene>
    <name evidence="5" type="ordered locus">Adeh_3849</name>
</gene>
<dbReference type="HOGENOM" id="CLU_010194_2_1_7"/>
<feature type="compositionally biased region" description="Pro residues" evidence="4">
    <location>
        <begin position="1"/>
        <end position="17"/>
    </location>
</feature>
<sequence length="292" mass="30185">MRGPAAPPRPGEPPGLPGPGLLHSPVMAPPGAPEPLAVVTGASAGIGLALARELSRRGRPVLAVARREDRLRSLAAEAHAAGRAEIHPLALDVAAPGAPERLVEAARRLGGAGLLVNNAGLGQYGRFERANPARLAAMLRVNCEALVLLSHAFLPELRAAGGGAILNVASAAAFQPTPYTAVYGATKAFVLSFTEGLAEELRGSGVWAGAFCPGPVDTEFGEVAGTGGRFGKPPGMLTAEAAALEAIEQLRDREVVWVPHPIYKLTAAASRLVPRAILRRVSGRVHRPTEDA</sequence>
<evidence type="ECO:0000256" key="1">
    <source>
        <dbReference type="ARBA" id="ARBA00006484"/>
    </source>
</evidence>